<evidence type="ECO:0000313" key="1">
    <source>
        <dbReference type="EMBL" id="MPC47302.1"/>
    </source>
</evidence>
<evidence type="ECO:0000313" key="2">
    <source>
        <dbReference type="Proteomes" id="UP000324222"/>
    </source>
</evidence>
<sequence>MGEITTSVRHDWTYIHIRDRRTQIVLVRLQIGHTYLTQKYLLTRDPQPYCNECLVPLTVRHLLVECPSLIELRHRYLYRCRGRDSWVYYLSKVFGPACLAPGHDVFRFLGEAGLLLNL</sequence>
<protein>
    <submittedName>
        <fullName evidence="1">Uncharacterized protein</fullName>
    </submittedName>
</protein>
<dbReference type="Proteomes" id="UP000324222">
    <property type="component" value="Unassembled WGS sequence"/>
</dbReference>
<dbReference type="AlphaFoldDB" id="A0A5B7FLD7"/>
<organism evidence="1 2">
    <name type="scientific">Portunus trituberculatus</name>
    <name type="common">Swimming crab</name>
    <name type="synonym">Neptunus trituberculatus</name>
    <dbReference type="NCBI Taxonomy" id="210409"/>
    <lineage>
        <taxon>Eukaryota</taxon>
        <taxon>Metazoa</taxon>
        <taxon>Ecdysozoa</taxon>
        <taxon>Arthropoda</taxon>
        <taxon>Crustacea</taxon>
        <taxon>Multicrustacea</taxon>
        <taxon>Malacostraca</taxon>
        <taxon>Eumalacostraca</taxon>
        <taxon>Eucarida</taxon>
        <taxon>Decapoda</taxon>
        <taxon>Pleocyemata</taxon>
        <taxon>Brachyura</taxon>
        <taxon>Eubrachyura</taxon>
        <taxon>Portunoidea</taxon>
        <taxon>Portunidae</taxon>
        <taxon>Portuninae</taxon>
        <taxon>Portunus</taxon>
    </lineage>
</organism>
<dbReference type="EMBL" id="VSRR010007664">
    <property type="protein sequence ID" value="MPC47302.1"/>
    <property type="molecule type" value="Genomic_DNA"/>
</dbReference>
<keyword evidence="2" id="KW-1185">Reference proteome</keyword>
<reference evidence="1 2" key="1">
    <citation type="submission" date="2019-05" db="EMBL/GenBank/DDBJ databases">
        <title>Another draft genome of Portunus trituberculatus and its Hox gene families provides insights of decapod evolution.</title>
        <authorList>
            <person name="Jeong J.-H."/>
            <person name="Song I."/>
            <person name="Kim S."/>
            <person name="Choi T."/>
            <person name="Kim D."/>
            <person name="Ryu S."/>
            <person name="Kim W."/>
        </authorList>
    </citation>
    <scope>NUCLEOTIDE SEQUENCE [LARGE SCALE GENOMIC DNA]</scope>
    <source>
        <tissue evidence="1">Muscle</tissue>
    </source>
</reference>
<gene>
    <name evidence="1" type="ORF">E2C01_041044</name>
</gene>
<comment type="caution">
    <text evidence="1">The sequence shown here is derived from an EMBL/GenBank/DDBJ whole genome shotgun (WGS) entry which is preliminary data.</text>
</comment>
<proteinExistence type="predicted"/>
<accession>A0A5B7FLD7</accession>
<name>A0A5B7FLD7_PORTR</name>